<dbReference type="Gene3D" id="3.40.190.80">
    <property type="match status" value="1"/>
</dbReference>
<keyword evidence="5" id="KW-1185">Reference proteome</keyword>
<dbReference type="EMBL" id="JBHTOH010000092">
    <property type="protein sequence ID" value="MFD1412001.1"/>
    <property type="molecule type" value="Genomic_DNA"/>
</dbReference>
<dbReference type="PROSITE" id="PS00629">
    <property type="entry name" value="IMP_1"/>
    <property type="match status" value="1"/>
</dbReference>
<proteinExistence type="predicted"/>
<evidence type="ECO:0000256" key="1">
    <source>
        <dbReference type="ARBA" id="ARBA00022723"/>
    </source>
</evidence>
<keyword evidence="3" id="KW-0460">Magnesium</keyword>
<sequence length="257" mass="28108">MAYETLKIQQDLVEWLSLTGDQLRRHLHSPLEVTTKSGRNDLVTNLDKQTEQFYVQQIRQHYPEAHICGEEGFGDQLTDLTGLVFFVDPIDGTMNFVRQKNNFATMIGVYLDGQPLVGAILDVIGEKLLVGGAETGVQLNGYPLTPIAPAPIAEGLLGVNAMMYAHNGYHLQDLAAQTSGVRVTGSAGLEFIQVITGQQNGYVSSLSPWDVAAGWAIGQGVGIEAHNLAGQQPQLREREVIIAGIPEIWRSFQKLQN</sequence>
<dbReference type="InterPro" id="IPR020583">
    <property type="entry name" value="Inositol_monoP_metal-BS"/>
</dbReference>
<dbReference type="Gene3D" id="3.30.540.10">
    <property type="entry name" value="Fructose-1,6-Bisphosphatase, subunit A, domain 1"/>
    <property type="match status" value="1"/>
</dbReference>
<dbReference type="PRINTS" id="PR00377">
    <property type="entry name" value="IMPHPHTASES"/>
</dbReference>
<dbReference type="CDD" id="cd01637">
    <property type="entry name" value="IMPase_like"/>
    <property type="match status" value="1"/>
</dbReference>
<comment type="caution">
    <text evidence="4">The sequence shown here is derived from an EMBL/GenBank/DDBJ whole genome shotgun (WGS) entry which is preliminary data.</text>
</comment>
<evidence type="ECO:0000313" key="5">
    <source>
        <dbReference type="Proteomes" id="UP001597191"/>
    </source>
</evidence>
<gene>
    <name evidence="4" type="ORF">ACFQ4R_10470</name>
</gene>
<dbReference type="PANTHER" id="PTHR20854:SF4">
    <property type="entry name" value="INOSITOL-1-MONOPHOSPHATASE-RELATED"/>
    <property type="match status" value="1"/>
</dbReference>
<dbReference type="InterPro" id="IPR000760">
    <property type="entry name" value="Inositol_monophosphatase-like"/>
</dbReference>
<protein>
    <submittedName>
        <fullName evidence="4">Inositol monophosphatase family protein</fullName>
    </submittedName>
</protein>
<organism evidence="4 5">
    <name type="scientific">Lapidilactobacillus gannanensis</name>
    <dbReference type="NCBI Taxonomy" id="2486002"/>
    <lineage>
        <taxon>Bacteria</taxon>
        <taxon>Bacillati</taxon>
        <taxon>Bacillota</taxon>
        <taxon>Bacilli</taxon>
        <taxon>Lactobacillales</taxon>
        <taxon>Lactobacillaceae</taxon>
        <taxon>Lapidilactobacillus</taxon>
    </lineage>
</organism>
<name>A0ABW4BQN8_9LACO</name>
<dbReference type="Proteomes" id="UP001597191">
    <property type="component" value="Unassembled WGS sequence"/>
</dbReference>
<reference evidence="5" key="1">
    <citation type="journal article" date="2019" name="Int. J. Syst. Evol. Microbiol.">
        <title>The Global Catalogue of Microorganisms (GCM) 10K type strain sequencing project: providing services to taxonomists for standard genome sequencing and annotation.</title>
        <authorList>
            <consortium name="The Broad Institute Genomics Platform"/>
            <consortium name="The Broad Institute Genome Sequencing Center for Infectious Disease"/>
            <person name="Wu L."/>
            <person name="Ma J."/>
        </authorList>
    </citation>
    <scope>NUCLEOTIDE SEQUENCE [LARGE SCALE GENOMIC DNA]</scope>
    <source>
        <strain evidence="5">CCM 8937</strain>
    </source>
</reference>
<evidence type="ECO:0000313" key="4">
    <source>
        <dbReference type="EMBL" id="MFD1412001.1"/>
    </source>
</evidence>
<keyword evidence="1" id="KW-0479">Metal-binding</keyword>
<dbReference type="SUPFAM" id="SSF56655">
    <property type="entry name" value="Carbohydrate phosphatase"/>
    <property type="match status" value="1"/>
</dbReference>
<dbReference type="PANTHER" id="PTHR20854">
    <property type="entry name" value="INOSITOL MONOPHOSPHATASE"/>
    <property type="match status" value="1"/>
</dbReference>
<dbReference type="Pfam" id="PF00459">
    <property type="entry name" value="Inositol_P"/>
    <property type="match status" value="1"/>
</dbReference>
<dbReference type="RefSeq" id="WP_125648908.1">
    <property type="nucleotide sequence ID" value="NZ_JBHTOH010000092.1"/>
</dbReference>
<evidence type="ECO:0000256" key="3">
    <source>
        <dbReference type="ARBA" id="ARBA00022842"/>
    </source>
</evidence>
<keyword evidence="2" id="KW-0378">Hydrolase</keyword>
<evidence type="ECO:0000256" key="2">
    <source>
        <dbReference type="ARBA" id="ARBA00022801"/>
    </source>
</evidence>
<accession>A0ABW4BQN8</accession>